<accession>A0A6P1BWU7</accession>
<sequence length="63" mass="6579">MSDHPLFSTRNPWFGISVGITAGVAVLSAVVGLIWLPLLQPHLQLTGVWDAICSAAGVPRAAV</sequence>
<dbReference type="Proteomes" id="UP000468531">
    <property type="component" value="Unassembled WGS sequence"/>
</dbReference>
<organism evidence="2 3">
    <name type="scientific">Bradyrhizobium uaiense</name>
    <dbReference type="NCBI Taxonomy" id="2594946"/>
    <lineage>
        <taxon>Bacteria</taxon>
        <taxon>Pseudomonadati</taxon>
        <taxon>Pseudomonadota</taxon>
        <taxon>Alphaproteobacteria</taxon>
        <taxon>Hyphomicrobiales</taxon>
        <taxon>Nitrobacteraceae</taxon>
        <taxon>Bradyrhizobium</taxon>
    </lineage>
</organism>
<evidence type="ECO:0000256" key="1">
    <source>
        <dbReference type="SAM" id="Phobius"/>
    </source>
</evidence>
<evidence type="ECO:0000313" key="2">
    <source>
        <dbReference type="EMBL" id="NEV02998.1"/>
    </source>
</evidence>
<keyword evidence="1" id="KW-0472">Membrane</keyword>
<keyword evidence="1" id="KW-0812">Transmembrane</keyword>
<name>A0A6P1BWU7_9BRAD</name>
<dbReference type="EMBL" id="VKHP01000572">
    <property type="protein sequence ID" value="NEV02998.1"/>
    <property type="molecule type" value="Genomic_DNA"/>
</dbReference>
<protein>
    <submittedName>
        <fullName evidence="2">Cytochrome c4</fullName>
    </submittedName>
</protein>
<dbReference type="AlphaFoldDB" id="A0A6P1BWU7"/>
<keyword evidence="3" id="KW-1185">Reference proteome</keyword>
<feature type="non-terminal residue" evidence="2">
    <location>
        <position position="63"/>
    </location>
</feature>
<reference evidence="2 3" key="1">
    <citation type="journal article" date="2020" name="Arch. Microbiol.">
        <title>Bradyrhizobium uaiense sp. nov., a new highly efficient cowpea symbiont.</title>
        <authorList>
            <person name="Cabral Michel D."/>
            <person name="Azarias Guimaraes A."/>
            <person name="Martins da Costa E."/>
            <person name="Soares de Carvalho T."/>
            <person name="Balsanelli E."/>
            <person name="Willems A."/>
            <person name="Maltempi de Souza E."/>
            <person name="de Souza Moreira F.M."/>
        </authorList>
    </citation>
    <scope>NUCLEOTIDE SEQUENCE [LARGE SCALE GENOMIC DNA]</scope>
    <source>
        <strain evidence="2 3">UFLA 03-164</strain>
    </source>
</reference>
<gene>
    <name evidence="2" type="ORF">FNJ47_46965</name>
</gene>
<comment type="caution">
    <text evidence="2">The sequence shown here is derived from an EMBL/GenBank/DDBJ whole genome shotgun (WGS) entry which is preliminary data.</text>
</comment>
<evidence type="ECO:0000313" key="3">
    <source>
        <dbReference type="Proteomes" id="UP000468531"/>
    </source>
</evidence>
<keyword evidence="1" id="KW-1133">Transmembrane helix</keyword>
<feature type="transmembrane region" description="Helical" evidence="1">
    <location>
        <begin position="12"/>
        <end position="36"/>
    </location>
</feature>
<proteinExistence type="predicted"/>